<feature type="compositionally biased region" description="Basic and acidic residues" evidence="1">
    <location>
        <begin position="258"/>
        <end position="272"/>
    </location>
</feature>
<organism evidence="2 3">
    <name type="scientific">Datura stramonium</name>
    <name type="common">Jimsonweed</name>
    <name type="synonym">Common thornapple</name>
    <dbReference type="NCBI Taxonomy" id="4076"/>
    <lineage>
        <taxon>Eukaryota</taxon>
        <taxon>Viridiplantae</taxon>
        <taxon>Streptophyta</taxon>
        <taxon>Embryophyta</taxon>
        <taxon>Tracheophyta</taxon>
        <taxon>Spermatophyta</taxon>
        <taxon>Magnoliopsida</taxon>
        <taxon>eudicotyledons</taxon>
        <taxon>Gunneridae</taxon>
        <taxon>Pentapetalae</taxon>
        <taxon>asterids</taxon>
        <taxon>lamiids</taxon>
        <taxon>Solanales</taxon>
        <taxon>Solanaceae</taxon>
        <taxon>Solanoideae</taxon>
        <taxon>Datureae</taxon>
        <taxon>Datura</taxon>
    </lineage>
</organism>
<accession>A0ABS8SK13</accession>
<evidence type="ECO:0000313" key="2">
    <source>
        <dbReference type="EMBL" id="MCD7459260.1"/>
    </source>
</evidence>
<evidence type="ECO:0000256" key="1">
    <source>
        <dbReference type="SAM" id="MobiDB-lite"/>
    </source>
</evidence>
<feature type="region of interest" description="Disordered" evidence="1">
    <location>
        <begin position="287"/>
        <end position="312"/>
    </location>
</feature>
<feature type="region of interest" description="Disordered" evidence="1">
    <location>
        <begin position="100"/>
        <end position="155"/>
    </location>
</feature>
<dbReference type="Proteomes" id="UP000823775">
    <property type="component" value="Unassembled WGS sequence"/>
</dbReference>
<name>A0ABS8SK13_DATST</name>
<gene>
    <name evidence="2" type="ORF">HAX54_040460</name>
</gene>
<protein>
    <submittedName>
        <fullName evidence="2">Uncharacterized protein</fullName>
    </submittedName>
</protein>
<dbReference type="EMBL" id="JACEIK010000571">
    <property type="protein sequence ID" value="MCD7459260.1"/>
    <property type="molecule type" value="Genomic_DNA"/>
</dbReference>
<feature type="compositionally biased region" description="Basic and acidic residues" evidence="1">
    <location>
        <begin position="126"/>
        <end position="145"/>
    </location>
</feature>
<feature type="compositionally biased region" description="Basic and acidic residues" evidence="1">
    <location>
        <begin position="105"/>
        <end position="117"/>
    </location>
</feature>
<feature type="compositionally biased region" description="Basic and acidic residues" evidence="1">
    <location>
        <begin position="200"/>
        <end position="244"/>
    </location>
</feature>
<feature type="region of interest" description="Disordered" evidence="1">
    <location>
        <begin position="200"/>
        <end position="272"/>
    </location>
</feature>
<evidence type="ECO:0000313" key="3">
    <source>
        <dbReference type="Proteomes" id="UP000823775"/>
    </source>
</evidence>
<keyword evidence="3" id="KW-1185">Reference proteome</keyword>
<proteinExistence type="predicted"/>
<reference evidence="2 3" key="1">
    <citation type="journal article" date="2021" name="BMC Genomics">
        <title>Datura genome reveals duplications of psychoactive alkaloid biosynthetic genes and high mutation rate following tissue culture.</title>
        <authorList>
            <person name="Rajewski A."/>
            <person name="Carter-House D."/>
            <person name="Stajich J."/>
            <person name="Litt A."/>
        </authorList>
    </citation>
    <scope>NUCLEOTIDE SEQUENCE [LARGE SCALE GENOMIC DNA]</scope>
    <source>
        <strain evidence="2">AR-01</strain>
    </source>
</reference>
<sequence length="312" mass="35334">MMAGVGQSLSVTGCASYSSNYPPLISPTSPKNPTVTENHPNANQSMKKFVDLVEPNAMNIPRHIGVEPIPIKQDKDDEIDPTLDKQQKAADEIRTINRKKIWQPTKDKREESNEIEKAQQVIQNKDQTKSMDSSKREDMDSKQVEGGRTLKWGDIMEELEEEVEEGEFRKEEMKRGNEEGCSTVAICPIILEPIEVLDAAEEKDNEVHSAEEKDNEVHSTEEKDNEDLQWKEERKHKTEGEKLNGELFLSQGMQQEDQTSKENRRKEIPVKTIHDIVSHNVAVLQGIGEDSREATDITNKQGDEAEVNCDQG</sequence>
<comment type="caution">
    <text evidence="2">The sequence shown here is derived from an EMBL/GenBank/DDBJ whole genome shotgun (WGS) entry which is preliminary data.</text>
</comment>